<keyword evidence="8" id="KW-0547">Nucleotide-binding</keyword>
<dbReference type="EMBL" id="MG550273">
    <property type="protein sequence ID" value="AVK42881.1"/>
    <property type="molecule type" value="Genomic_RNA"/>
</dbReference>
<dbReference type="Pfam" id="PF00910">
    <property type="entry name" value="RNA_helicase"/>
    <property type="match status" value="1"/>
</dbReference>
<accession>A0A2P1CXV7</accession>
<dbReference type="InterPro" id="IPR033703">
    <property type="entry name" value="Rhv-like"/>
</dbReference>
<dbReference type="Gene3D" id="1.20.960.20">
    <property type="match status" value="1"/>
</dbReference>
<keyword evidence="4" id="KW-0167">Capsid protein</keyword>
<dbReference type="SUPFAM" id="SSF52540">
    <property type="entry name" value="P-loop containing nucleoside triphosphate hydrolases"/>
    <property type="match status" value="1"/>
</dbReference>
<name>A0A2P1CXV7_9VIRU</name>
<protein>
    <recommendedName>
        <fullName evidence="2">Genome polyprotein</fullName>
    </recommendedName>
</protein>
<dbReference type="InterPro" id="IPR029053">
    <property type="entry name" value="Viral_coat"/>
</dbReference>
<keyword evidence="14" id="KW-0693">Viral RNA replication</keyword>
<keyword evidence="3" id="KW-0696">RNA-directed RNA polymerase</keyword>
<dbReference type="PROSITE" id="PS50507">
    <property type="entry name" value="RDRP_SSRNA_POS"/>
    <property type="match status" value="1"/>
</dbReference>
<dbReference type="InterPro" id="IPR043502">
    <property type="entry name" value="DNA/RNA_pol_sf"/>
</dbReference>
<evidence type="ECO:0000256" key="1">
    <source>
        <dbReference type="ARBA" id="ARBA00004328"/>
    </source>
</evidence>
<keyword evidence="16" id="KW-0812">Transmembrane</keyword>
<dbReference type="InterPro" id="IPR001676">
    <property type="entry name" value="Picornavirus_capsid"/>
</dbReference>
<dbReference type="GO" id="GO:0003968">
    <property type="term" value="F:RNA-directed RNA polymerase activity"/>
    <property type="evidence" value="ECO:0007669"/>
    <property type="project" value="UniProtKB-KW"/>
</dbReference>
<dbReference type="InterPro" id="IPR027417">
    <property type="entry name" value="P-loop_NTPase"/>
</dbReference>
<dbReference type="Gene3D" id="2.60.120.20">
    <property type="match status" value="3"/>
</dbReference>
<dbReference type="EMBL" id="MG550274">
    <property type="protein sequence ID" value="AVK42882.1"/>
    <property type="molecule type" value="Genomic_RNA"/>
</dbReference>
<keyword evidence="6" id="KW-0808">Transferase</keyword>
<evidence type="ECO:0000256" key="4">
    <source>
        <dbReference type="ARBA" id="ARBA00022561"/>
    </source>
</evidence>
<reference evidence="20" key="1">
    <citation type="submission" date="2017-11" db="EMBL/GenBank/DDBJ databases">
        <title>Novel RNA viruses within plant parasitic cyst nematodes.</title>
        <authorList>
            <person name="Ruark C.L."/>
            <person name="Gardner M."/>
            <person name="Mitchum M.G."/>
            <person name="Davis E.L."/>
            <person name="Sit T.L."/>
        </authorList>
    </citation>
    <scope>NUCLEOTIDE SEQUENCE</scope>
    <source>
        <strain evidence="19">202422P</strain>
        <strain evidence="20">202423P</strain>
    </source>
</reference>
<dbReference type="GO" id="GO:0003723">
    <property type="term" value="F:RNA binding"/>
    <property type="evidence" value="ECO:0007669"/>
    <property type="project" value="InterPro"/>
</dbReference>
<dbReference type="Pfam" id="PF00680">
    <property type="entry name" value="RdRP_1"/>
    <property type="match status" value="1"/>
</dbReference>
<evidence type="ECO:0000256" key="7">
    <source>
        <dbReference type="ARBA" id="ARBA00022695"/>
    </source>
</evidence>
<dbReference type="Pfam" id="PF00073">
    <property type="entry name" value="Rhv"/>
    <property type="match status" value="2"/>
</dbReference>
<evidence type="ECO:0000256" key="9">
    <source>
        <dbReference type="ARBA" id="ARBA00022801"/>
    </source>
</evidence>
<evidence type="ECO:0000259" key="17">
    <source>
        <dbReference type="PROSITE" id="PS50507"/>
    </source>
</evidence>
<evidence type="ECO:0000256" key="13">
    <source>
        <dbReference type="ARBA" id="ARBA00022844"/>
    </source>
</evidence>
<dbReference type="Gene3D" id="3.30.70.270">
    <property type="match status" value="1"/>
</dbReference>
<dbReference type="InterPro" id="IPR000605">
    <property type="entry name" value="Helicase_SF3_ssDNA/RNA_vir"/>
</dbReference>
<evidence type="ECO:0000256" key="6">
    <source>
        <dbReference type="ARBA" id="ARBA00022679"/>
    </source>
</evidence>
<feature type="domain" description="SF3 helicase" evidence="18">
    <location>
        <begin position="1656"/>
        <end position="1824"/>
    </location>
</feature>
<dbReference type="PROSITE" id="PS51218">
    <property type="entry name" value="SF3_HELICASE_2"/>
    <property type="match status" value="1"/>
</dbReference>
<dbReference type="InterPro" id="IPR014759">
    <property type="entry name" value="Helicase_SF3_ssRNA_vir"/>
</dbReference>
<keyword evidence="12" id="KW-0067">ATP-binding</keyword>
<feature type="domain" description="RdRp catalytic" evidence="17">
    <location>
        <begin position="2836"/>
        <end position="2965"/>
    </location>
</feature>
<sequence length="3090" mass="345207">MMPISDNKSIVIVNESSLSNETPKVTKQPCGEGNTSNYAGKIPKVNEQPCGEGNTSIYAEQNQPSCSQAEGEGFALSNVNETGATPEQQLQGSNDPEPGLKGHGLAYIRDLILSHQGRASGQEFTLHTEPSRFWPGNTQERLWDYLKYDPGYRTLIRVQSADDNNTLANRIATAICSMNRLQDPGMSIEGVKHLVLQTLSRTDMVAFGAGDSAYMKGLQRWCSLQGKERPIQVPPEYAARHKQMRDRVLIIASQRYYNARIFLADGMFWPHVGNTERASVALCYDQIRNIRLGRNAFGAPCDSYGLPPVCICMGMQFPHRVCGSCYRPCECKIYTAACLCKCVCVHPQAGEEEGGASTSTSGNMHSADTEQPAGMRMADDIQPIETPALPGQSSRVLDICAGVMRDITPAELFSRWNHLSRFTWEVAKNGQWIVQAFDVTKQLQATPFPFARMIGFHAFFKCDLKFKIQVNTNRFQVGRLALVWAPPSMEHLLDEATTPGSVELYTTMPHVVIDAAIPAPATMKVPYTQIRNYISTLSGRNTTSCSLGRLAVVQLTALYVPTDSKTSVQGTVWVSVVDTATRVPTAAHKLFSTAVSAQGEIAEQLSNAAGNIAQRTVAGAVRTGLAAIPKIGPMLDRPLDYEWMTMRRSHAMGPLCLGDGRDCATRLTLHAHRADQNRYRGGAEQMHAAYLTRLSSVVLKIKPSWLTGSGEQMFALPVHPRLSAPPLSMDTEFVQAGFLNYVSSMFQYWRGALTFHVEVVCSMFATGRFAFTWIPDMDQNILLTRDNIDDLMAFPTVVLDIGEAREITFSVPFIATTPVKIVPTIVHTSSTQFFYSPNTCNGVLVMHVVNEMVNPPTAADYVGIWIWLSGGDDFELFVPAGPFDPVRLHVSANGRDGDTNSKVAKVSDETMSFASALVGEAPAHKTDSVGRPFHSGSRYDWDSAAQKYYYNPKGYYHFKENKMQVFPQGGEEAADLLVTRVAQFRNGDQPMIGQPTNLGVSVFGEDFMDLKALLKRRMLMISIGEGSPIATFDSSVVNVNFPVTPLTSMTAGNVSRGGKPGGSGWIKLTVGNPTMSPLQMRKISIEPNWDNMAAWSAGDSFLSLISRIFVFYSGSLRYSILSTSDVTTMGLLAAEFIPGPVPSFGWNVACVNEDTDLKGHMCTEPRGNYAAIVDNRSQNPVLEVEVPIQGLYDHLYVRMADKDTDRQRLICSTPGSLVITSQRVRDGLSNHSVLRVYAGAGNDFQLYLPAWAPPLTRYLGRTNGHLQNVVDGFDLDNPGVVAQMGWEDLPSSATLYKIGGAGLCALTIWKAFKSYQNMRAEVTRVTNVMEESAVAARVALEVVQARVEEVASSATRTMSSLDGSISSTSTNMIATLHSIQDVSGHVGHLLDKVHDGLVSMLMEMLGPQAVGLLAPGNLMNLIFLVYDGCKLNSNVDIIIFIGKIATTIPSLNLTKSVISYFSSLKEPTSSVEAQGDTANLADIFRRVSGEHVAAGSILVVLVMLYCKRRCDMTKRDLLEELQSHRTLYVANVFATDLLATFTDLGKISMTVFGISRAYPLLNDLMIKILAMLKGERTEMEIARDELETTSKDVIAWADAVVQMNQDHIRLQMAHDSALQREAQRLFVTGKDLFTRTMREGVPAYVGRAFQKMLDVAQTLDGVASRSKDNLGYRREPFCYVLAGTPGVGKTALVRKLACFLGIPEHHGLPEDSYSRSTEDEFWSGYAKQHCTIYDDFPKTKSPEGNRVMHEFINVKSCNPYPLNMADLTDKGMFFTSRVIGITTNAPYHTPDGMLAPDAFLRRRDLMVMMTVEGGVDDGHTHANARFWIMDPMRQQQLSGPIGLEDLKKVMMQKYIKHCQAEGVRMLALGINLKAVLNEFDGLARQWVEDKLKALYPQLFEPVTAQMGSTLANDKAFCMALLREAMRIGRETFLWARWGTLIGAVYNDFNNCINIDLVLDESHMRALFAAAIIVESHNKRLRQKHVHGPFLFSLHRAKLHGIVYIPSCDEHFNLLDLDLGEDVEPQGEEDEALIPSTSSQPSPYRPVTFVPTDRVRVPQALPLALEDRAIWAEQVTFDTPGKRRSYAELVLAADTITRCPEPISAAEMLRERFSEREWAIIEAAATRPDTLAALKNSDRRVAQILAFHQESGRGEREILESQRGQSNLLALQQAMRTIGGEAQTMWQRYFEGQDNWWRAIGVVAVACVPIGFLIWMLCLRGERQRQEEEQDMAPIIEMGPDERQHIHRPYHVERENRAREDTVTLLMDEEAEPQLEGQTGNRHLGEDYQRSKKLRRGGRDKHARKGTAFRKRGGYTAQIDLDVDKNLDDMMRKVRSRQTIEIVIERHARRMNMMGVIIGGRVALFPAHYFVLLDSFKENIDLTIILNSHVSTGDQICKLISCKYSEFRVQYFDDESHEILDLCAVLLPVQCGLFPKISSYFLTDDEIDINYRPEFILDVFSPRPDGKRRTIRGVASLSRATGNHCVRYRACLDQGEQAMVLTDAWYYEQVTHKGECGSLLYVKCPHKTTARIAGMHVAGNSNSAAPIAWSVVISRELAEEALLAFEPEGAIHGDGIPVAMREEQSVRCQGAIEVLGKSVTGINIPRRTAWMHTELWSEDLFPHEKELSVLRDDDARLDKPGSESILWKAVCKYGEGSQGPTTQEYNDLMDYWTNVFRSHLSPYKGPPLSYTQALHCPDNLSAVTAMDPRTSAGYPYVQMGITKRSIIEDDACGKISLARKNFDKRLELAKVGSTASTVWMDILKDEKRPVKRVKAGETRAFIIAPIDLNILTRCYYLEFVNNLMNARNTLWMQLGINPESSEWHLLANRLVAFGGIENCYDADYKNFDGKVHGSMWLLLADVVNNWAKDGLENGRIRKVIANQLAHRFSIAEQTVYYTTFGNPSGCALTTVINSFTNATLLRIGWYRLVYSKRGLRSVGSFDKYILDINYGDDVLFSTRQLSPEWLAEWLDQIRLMGHILTDGSKDGPPVRKHLEEVTFLKRYFKRSEFDGFYYGALEWRSIYAMLHFVKRKGNYRELLENNIHGALRAAFFHGRKEYDELVIKLKSSPALEEYRFHLPPFEEQYIIVSSF</sequence>
<evidence type="ECO:0000256" key="3">
    <source>
        <dbReference type="ARBA" id="ARBA00022484"/>
    </source>
</evidence>
<dbReference type="GO" id="GO:0003724">
    <property type="term" value="F:RNA helicase activity"/>
    <property type="evidence" value="ECO:0007669"/>
    <property type="project" value="InterPro"/>
</dbReference>
<dbReference type="Gene3D" id="2.40.10.10">
    <property type="entry name" value="Trypsin-like serine proteases"/>
    <property type="match status" value="1"/>
</dbReference>
<evidence type="ECO:0000256" key="5">
    <source>
        <dbReference type="ARBA" id="ARBA00022670"/>
    </source>
</evidence>
<dbReference type="CDD" id="cd23169">
    <property type="entry name" value="ps-ssRNAv-Picornavirales"/>
    <property type="match status" value="1"/>
</dbReference>
<evidence type="ECO:0000256" key="8">
    <source>
        <dbReference type="ARBA" id="ARBA00022741"/>
    </source>
</evidence>
<dbReference type="GO" id="GO:0006508">
    <property type="term" value="P:proteolysis"/>
    <property type="evidence" value="ECO:0007669"/>
    <property type="project" value="UniProtKB-KW"/>
</dbReference>
<evidence type="ECO:0000256" key="2">
    <source>
        <dbReference type="ARBA" id="ARBA00020107"/>
    </source>
</evidence>
<dbReference type="GO" id="GO:0008234">
    <property type="term" value="F:cysteine-type peptidase activity"/>
    <property type="evidence" value="ECO:0007669"/>
    <property type="project" value="UniProtKB-KW"/>
</dbReference>
<dbReference type="GO" id="GO:0006351">
    <property type="term" value="P:DNA-templated transcription"/>
    <property type="evidence" value="ECO:0007669"/>
    <property type="project" value="InterPro"/>
</dbReference>
<keyword evidence="5" id="KW-0645">Protease</keyword>
<evidence type="ECO:0000256" key="11">
    <source>
        <dbReference type="ARBA" id="ARBA00022807"/>
    </source>
</evidence>
<dbReference type="SUPFAM" id="SSF88633">
    <property type="entry name" value="Positive stranded ssRNA viruses"/>
    <property type="match status" value="3"/>
</dbReference>
<comment type="subcellular location">
    <subcellularLocation>
        <location evidence="1">Virion</location>
    </subcellularLocation>
</comment>
<dbReference type="InterPro" id="IPR001205">
    <property type="entry name" value="RNA-dir_pol_C"/>
</dbReference>
<keyword evidence="13" id="KW-0946">Virion</keyword>
<evidence type="ECO:0000313" key="20">
    <source>
        <dbReference type="EMBL" id="AVK42882.1"/>
    </source>
</evidence>
<evidence type="ECO:0000256" key="16">
    <source>
        <dbReference type="SAM" id="Phobius"/>
    </source>
</evidence>
<evidence type="ECO:0000256" key="15">
    <source>
        <dbReference type="SAM" id="MobiDB-lite"/>
    </source>
</evidence>
<evidence type="ECO:0000313" key="19">
    <source>
        <dbReference type="EMBL" id="AVK42881.1"/>
    </source>
</evidence>
<keyword evidence="16" id="KW-0472">Membrane</keyword>
<evidence type="ECO:0000259" key="18">
    <source>
        <dbReference type="PROSITE" id="PS51218"/>
    </source>
</evidence>
<feature type="transmembrane region" description="Helical" evidence="16">
    <location>
        <begin position="2352"/>
        <end position="2371"/>
    </location>
</feature>
<dbReference type="SUPFAM" id="SSF56672">
    <property type="entry name" value="DNA/RNA polymerases"/>
    <property type="match status" value="1"/>
</dbReference>
<dbReference type="InterPro" id="IPR007094">
    <property type="entry name" value="RNA-dir_pol_PSvirus"/>
</dbReference>
<keyword evidence="7" id="KW-0548">Nucleotidyltransferase</keyword>
<feature type="transmembrane region" description="Helical" evidence="16">
    <location>
        <begin position="2195"/>
        <end position="2217"/>
    </location>
</feature>
<evidence type="ECO:0000256" key="10">
    <source>
        <dbReference type="ARBA" id="ARBA00022806"/>
    </source>
</evidence>
<evidence type="ECO:0000256" key="12">
    <source>
        <dbReference type="ARBA" id="ARBA00022840"/>
    </source>
</evidence>
<feature type="region of interest" description="Disordered" evidence="15">
    <location>
        <begin position="2270"/>
        <end position="2306"/>
    </location>
</feature>
<dbReference type="InterPro" id="IPR043128">
    <property type="entry name" value="Rev_trsase/Diguanyl_cyclase"/>
</dbReference>
<keyword evidence="10" id="KW-0347">Helicase</keyword>
<dbReference type="SUPFAM" id="SSF50494">
    <property type="entry name" value="Trypsin-like serine proteases"/>
    <property type="match status" value="1"/>
</dbReference>
<dbReference type="GO" id="GO:0039694">
    <property type="term" value="P:viral RNA genome replication"/>
    <property type="evidence" value="ECO:0007669"/>
    <property type="project" value="InterPro"/>
</dbReference>
<dbReference type="InterPro" id="IPR043504">
    <property type="entry name" value="Peptidase_S1_PA_chymotrypsin"/>
</dbReference>
<organism evidence="20">
    <name type="scientific">Potato cyst nematode picorna-like virus</name>
    <dbReference type="NCBI Taxonomy" id="2107710"/>
    <lineage>
        <taxon>Viruses</taxon>
        <taxon>Riboviria</taxon>
        <taxon>Orthornavirae</taxon>
        <taxon>Pisuviricota</taxon>
        <taxon>Pisoniviricetes</taxon>
        <taxon>Picornavirales</taxon>
    </lineage>
</organism>
<proteinExistence type="predicted"/>
<feature type="region of interest" description="Disordered" evidence="15">
    <location>
        <begin position="18"/>
        <end position="56"/>
    </location>
</feature>
<keyword evidence="9" id="KW-0378">Hydrolase</keyword>
<dbReference type="GO" id="GO:0005524">
    <property type="term" value="F:ATP binding"/>
    <property type="evidence" value="ECO:0007669"/>
    <property type="project" value="UniProtKB-KW"/>
</dbReference>
<dbReference type="CDD" id="cd00205">
    <property type="entry name" value="rhv_like"/>
    <property type="match status" value="2"/>
</dbReference>
<feature type="compositionally biased region" description="Basic residues" evidence="15">
    <location>
        <begin position="2290"/>
        <end position="2306"/>
    </location>
</feature>
<keyword evidence="16" id="KW-1133">Transmembrane helix</keyword>
<dbReference type="GO" id="GO:0019028">
    <property type="term" value="C:viral capsid"/>
    <property type="evidence" value="ECO:0007669"/>
    <property type="project" value="UniProtKB-KW"/>
</dbReference>
<keyword evidence="11" id="KW-0788">Thiol protease</keyword>
<evidence type="ECO:0000256" key="14">
    <source>
        <dbReference type="ARBA" id="ARBA00022953"/>
    </source>
</evidence>
<dbReference type="InterPro" id="IPR009003">
    <property type="entry name" value="Peptidase_S1_PA"/>
</dbReference>
<dbReference type="GO" id="GO:0005198">
    <property type="term" value="F:structural molecule activity"/>
    <property type="evidence" value="ECO:0007669"/>
    <property type="project" value="InterPro"/>
</dbReference>